<dbReference type="EC" id="3.1.3.70" evidence="4"/>
<dbReference type="GO" id="GO:0005829">
    <property type="term" value="C:cytosol"/>
    <property type="evidence" value="ECO:0007669"/>
    <property type="project" value="TreeGrafter"/>
</dbReference>
<organism evidence="4">
    <name type="scientific">hydrothermal vent metagenome</name>
    <dbReference type="NCBI Taxonomy" id="652676"/>
    <lineage>
        <taxon>unclassified sequences</taxon>
        <taxon>metagenomes</taxon>
        <taxon>ecological metagenomes</taxon>
    </lineage>
</organism>
<dbReference type="SUPFAM" id="SSF56784">
    <property type="entry name" value="HAD-like"/>
    <property type="match status" value="1"/>
</dbReference>
<dbReference type="Pfam" id="PF08282">
    <property type="entry name" value="Hydrolase_3"/>
    <property type="match status" value="1"/>
</dbReference>
<dbReference type="SFLD" id="SFLDG01142">
    <property type="entry name" value="C2.B.2:_Mannosyl-3-phosphoglyc"/>
    <property type="match status" value="1"/>
</dbReference>
<evidence type="ECO:0000313" key="4">
    <source>
        <dbReference type="EMBL" id="CUS42414.1"/>
    </source>
</evidence>
<keyword evidence="2 4" id="KW-0378">Hydrolase</keyword>
<dbReference type="GO" id="GO:0000287">
    <property type="term" value="F:magnesium ion binding"/>
    <property type="evidence" value="ECO:0007669"/>
    <property type="project" value="TreeGrafter"/>
</dbReference>
<keyword evidence="3" id="KW-0460">Magnesium</keyword>
<dbReference type="AlphaFoldDB" id="A0A160TGF8"/>
<dbReference type="PANTHER" id="PTHR10000:SF8">
    <property type="entry name" value="HAD SUPERFAMILY HYDROLASE-LIKE, TYPE 3"/>
    <property type="match status" value="1"/>
</dbReference>
<dbReference type="NCBIfam" id="TIGR01484">
    <property type="entry name" value="HAD-SF-IIB"/>
    <property type="match status" value="1"/>
</dbReference>
<dbReference type="InterPro" id="IPR006381">
    <property type="entry name" value="HAD-SF-IIB-MPGP"/>
</dbReference>
<evidence type="ECO:0000256" key="2">
    <source>
        <dbReference type="ARBA" id="ARBA00022801"/>
    </source>
</evidence>
<dbReference type="InterPro" id="IPR036412">
    <property type="entry name" value="HAD-like_sf"/>
</dbReference>
<accession>A0A160TGF8</accession>
<dbReference type="Gene3D" id="3.40.50.1000">
    <property type="entry name" value="HAD superfamily/HAD-like"/>
    <property type="match status" value="1"/>
</dbReference>
<evidence type="ECO:0000256" key="1">
    <source>
        <dbReference type="ARBA" id="ARBA00022723"/>
    </source>
</evidence>
<dbReference type="Gene3D" id="3.30.980.20">
    <property type="entry name" value="Putative mannosyl-3-phosphoglycerate phosphatase, domain 2"/>
    <property type="match status" value="1"/>
</dbReference>
<dbReference type="EMBL" id="CZQC01000066">
    <property type="protein sequence ID" value="CUS42414.1"/>
    <property type="molecule type" value="Genomic_DNA"/>
</dbReference>
<dbReference type="GO" id="GO:0050531">
    <property type="term" value="F:mannosyl-3-phosphoglycerate phosphatase activity"/>
    <property type="evidence" value="ECO:0007669"/>
    <property type="project" value="UniProtKB-EC"/>
</dbReference>
<dbReference type="NCBIfam" id="TIGR01486">
    <property type="entry name" value="HAD-SF-IIB-MPGP"/>
    <property type="match status" value="1"/>
</dbReference>
<gene>
    <name evidence="4" type="ORF">MGWOODY_Tha179</name>
</gene>
<dbReference type="InterPro" id="IPR006379">
    <property type="entry name" value="HAD-SF_hydro_IIB"/>
</dbReference>
<protein>
    <submittedName>
        <fullName evidence="4">Mannosyl-3-phosphoglycerate phosphatase</fullName>
        <ecNumber evidence="4">3.1.3.70</ecNumber>
    </submittedName>
</protein>
<reference evidence="4" key="1">
    <citation type="submission" date="2015-10" db="EMBL/GenBank/DDBJ databases">
        <authorList>
            <person name="Gilbert D.G."/>
        </authorList>
    </citation>
    <scope>NUCLEOTIDE SEQUENCE</scope>
</reference>
<dbReference type="SFLD" id="SFLDS00003">
    <property type="entry name" value="Haloacid_Dehalogenase"/>
    <property type="match status" value="1"/>
</dbReference>
<dbReference type="PANTHER" id="PTHR10000">
    <property type="entry name" value="PHOSPHOSERINE PHOSPHATASE"/>
    <property type="match status" value="1"/>
</dbReference>
<proteinExistence type="predicted"/>
<dbReference type="InterPro" id="IPR023214">
    <property type="entry name" value="HAD_sf"/>
</dbReference>
<dbReference type="GO" id="GO:0051479">
    <property type="term" value="P:mannosylglycerate biosynthetic process"/>
    <property type="evidence" value="ECO:0007669"/>
    <property type="project" value="InterPro"/>
</dbReference>
<name>A0A160TGF8_9ZZZZ</name>
<dbReference type="SFLD" id="SFLDG01140">
    <property type="entry name" value="C2.B:_Phosphomannomutase_and_P"/>
    <property type="match status" value="1"/>
</dbReference>
<keyword evidence="1" id="KW-0479">Metal-binding</keyword>
<sequence>MIEESIRPALPIVVMTDLDGTLLDHDNYSTAAAKPALTWLHTHQIPLIFNTSKTYNEVYQLRRTLDNHDPFVCENGSAIFIPKAEGTGYNTEFIGLRYSAILKVLHQLRQQGFHFRGFNDMPATEVAALTGLSIEDAHSAKSRDGTEPVLWQGSEAELVAFKLALTEHKLQLLEGGRFLHVMSQVDKAEGVIFFRHHYQELWQANPIVIALGDSDNDRAMLEAADYPIVIPGKKSTLKINNSAVQYATSHGPKGWNQTLLPLLEQLLKETRSG</sequence>
<evidence type="ECO:0000256" key="3">
    <source>
        <dbReference type="ARBA" id="ARBA00022842"/>
    </source>
</evidence>